<accession>A0A1R2C457</accession>
<gene>
    <name evidence="2" type="ORF">SteCoe_15238</name>
</gene>
<dbReference type="Proteomes" id="UP000187209">
    <property type="component" value="Unassembled WGS sequence"/>
</dbReference>
<dbReference type="AlphaFoldDB" id="A0A1R2C457"/>
<reference evidence="2 3" key="1">
    <citation type="submission" date="2016-11" db="EMBL/GenBank/DDBJ databases">
        <title>The macronuclear genome of Stentor coeruleus: a giant cell with tiny introns.</title>
        <authorList>
            <person name="Slabodnick M."/>
            <person name="Ruby J.G."/>
            <person name="Reiff S.B."/>
            <person name="Swart E.C."/>
            <person name="Gosai S."/>
            <person name="Prabakaran S."/>
            <person name="Witkowska E."/>
            <person name="Larue G.E."/>
            <person name="Fisher S."/>
            <person name="Freeman R.M."/>
            <person name="Gunawardena J."/>
            <person name="Chu W."/>
            <person name="Stover N.A."/>
            <person name="Gregory B.D."/>
            <person name="Nowacki M."/>
            <person name="Derisi J."/>
            <person name="Roy S.W."/>
            <person name="Marshall W.F."/>
            <person name="Sood P."/>
        </authorList>
    </citation>
    <scope>NUCLEOTIDE SEQUENCE [LARGE SCALE GENOMIC DNA]</scope>
    <source>
        <strain evidence="2">WM001</strain>
    </source>
</reference>
<comment type="caution">
    <text evidence="2">The sequence shown here is derived from an EMBL/GenBank/DDBJ whole genome shotgun (WGS) entry which is preliminary data.</text>
</comment>
<evidence type="ECO:0000313" key="2">
    <source>
        <dbReference type="EMBL" id="OMJ83760.1"/>
    </source>
</evidence>
<keyword evidence="1" id="KW-1133">Transmembrane helix</keyword>
<name>A0A1R2C457_9CILI</name>
<organism evidence="2 3">
    <name type="scientific">Stentor coeruleus</name>
    <dbReference type="NCBI Taxonomy" id="5963"/>
    <lineage>
        <taxon>Eukaryota</taxon>
        <taxon>Sar</taxon>
        <taxon>Alveolata</taxon>
        <taxon>Ciliophora</taxon>
        <taxon>Postciliodesmatophora</taxon>
        <taxon>Heterotrichea</taxon>
        <taxon>Heterotrichida</taxon>
        <taxon>Stentoridae</taxon>
        <taxon>Stentor</taxon>
    </lineage>
</organism>
<keyword evidence="3" id="KW-1185">Reference proteome</keyword>
<keyword evidence="1" id="KW-0812">Transmembrane</keyword>
<proteinExistence type="predicted"/>
<feature type="transmembrane region" description="Helical" evidence="1">
    <location>
        <begin position="146"/>
        <end position="166"/>
    </location>
</feature>
<feature type="transmembrane region" description="Helical" evidence="1">
    <location>
        <begin position="120"/>
        <end position="140"/>
    </location>
</feature>
<keyword evidence="1" id="KW-0472">Membrane</keyword>
<dbReference type="EMBL" id="MPUH01000292">
    <property type="protein sequence ID" value="OMJ83760.1"/>
    <property type="molecule type" value="Genomic_DNA"/>
</dbReference>
<protein>
    <submittedName>
        <fullName evidence="2">Uncharacterized protein</fullName>
    </submittedName>
</protein>
<sequence>MDKNHDIINSPITGSPDSSIHFKRLSEKIVPEVIPKWDDSEDGQKLHIPQSDNEVIIAKVQLCRILCCYAPFGTGNFLVDWKEKTHIASLISKDQVELFCAKASDYCKQSMDHAAAGRKVFYFSMVIIFLICVTIIGLGLKFKVPWISGIAVLLFVFGIGCFYEIINSRARRIHETLKGFIELNDEYTRKGIEIKPGPYGAYIEFAIKSNKSA</sequence>
<evidence type="ECO:0000256" key="1">
    <source>
        <dbReference type="SAM" id="Phobius"/>
    </source>
</evidence>
<evidence type="ECO:0000313" key="3">
    <source>
        <dbReference type="Proteomes" id="UP000187209"/>
    </source>
</evidence>